<feature type="chain" id="PRO_5020759877" description="TonB family protein" evidence="1">
    <location>
        <begin position="24"/>
        <end position="186"/>
    </location>
</feature>
<proteinExistence type="predicted"/>
<dbReference type="Proteomes" id="UP000295293">
    <property type="component" value="Unassembled WGS sequence"/>
</dbReference>
<evidence type="ECO:0008006" key="4">
    <source>
        <dbReference type="Google" id="ProtNLM"/>
    </source>
</evidence>
<dbReference type="PROSITE" id="PS51257">
    <property type="entry name" value="PROKAR_LIPOPROTEIN"/>
    <property type="match status" value="1"/>
</dbReference>
<name>A0A4R6YW53_9GAMM</name>
<protein>
    <recommendedName>
        <fullName evidence="4">TonB family protein</fullName>
    </recommendedName>
</protein>
<dbReference type="OrthoDB" id="5953911at2"/>
<reference evidence="2 3" key="1">
    <citation type="submission" date="2019-03" db="EMBL/GenBank/DDBJ databases">
        <title>Genomic Encyclopedia of Type Strains, Phase IV (KMG-IV): sequencing the most valuable type-strain genomes for metagenomic binning, comparative biology and taxonomic classification.</title>
        <authorList>
            <person name="Goeker M."/>
        </authorList>
    </citation>
    <scope>NUCLEOTIDE SEQUENCE [LARGE SCALE GENOMIC DNA]</scope>
    <source>
        <strain evidence="2 3">DSM 21667</strain>
    </source>
</reference>
<evidence type="ECO:0000313" key="3">
    <source>
        <dbReference type="Proteomes" id="UP000295293"/>
    </source>
</evidence>
<dbReference type="AlphaFoldDB" id="A0A4R6YW53"/>
<sequence length="186" mass="20002">MARKILSMRSLLPISLLFLAACAQTLPRPAAATPAAPANHGKVQASLIDAQAADRHVADGDVQYQSPQAWPDNAMPDCPPALLAQRLPPQRVAVRLIVDTQGRVADVQRLAAAEAPAPDAFFASVQAAVQQWQFSPLVELRPGPPTELVVGDVSTRYKSKATPLPFHQDYAFRSEQHEGKPAVTTD</sequence>
<organism evidence="2 3">
    <name type="scientific">Tahibacter aquaticus</name>
    <dbReference type="NCBI Taxonomy" id="520092"/>
    <lineage>
        <taxon>Bacteria</taxon>
        <taxon>Pseudomonadati</taxon>
        <taxon>Pseudomonadota</taxon>
        <taxon>Gammaproteobacteria</taxon>
        <taxon>Lysobacterales</taxon>
        <taxon>Rhodanobacteraceae</taxon>
        <taxon>Tahibacter</taxon>
    </lineage>
</organism>
<keyword evidence="3" id="KW-1185">Reference proteome</keyword>
<gene>
    <name evidence="2" type="ORF">DFR29_10742</name>
</gene>
<accession>A0A4R6YW53</accession>
<dbReference type="EMBL" id="SNZH01000007">
    <property type="protein sequence ID" value="TDR43038.1"/>
    <property type="molecule type" value="Genomic_DNA"/>
</dbReference>
<keyword evidence="1" id="KW-0732">Signal</keyword>
<feature type="signal peptide" evidence="1">
    <location>
        <begin position="1"/>
        <end position="23"/>
    </location>
</feature>
<evidence type="ECO:0000313" key="2">
    <source>
        <dbReference type="EMBL" id="TDR43038.1"/>
    </source>
</evidence>
<dbReference type="RefSeq" id="WP_133818959.1">
    <property type="nucleotide sequence ID" value="NZ_SNZH01000007.1"/>
</dbReference>
<evidence type="ECO:0000256" key="1">
    <source>
        <dbReference type="SAM" id="SignalP"/>
    </source>
</evidence>
<comment type="caution">
    <text evidence="2">The sequence shown here is derived from an EMBL/GenBank/DDBJ whole genome shotgun (WGS) entry which is preliminary data.</text>
</comment>
<dbReference type="Gene3D" id="3.30.2420.10">
    <property type="entry name" value="TonB"/>
    <property type="match status" value="1"/>
</dbReference>